<proteinExistence type="predicted"/>
<accession>A0AAD8DN04</accession>
<dbReference type="Proteomes" id="UP001231518">
    <property type="component" value="Chromosome 22"/>
</dbReference>
<gene>
    <name evidence="2" type="ORF">PYW07_009187</name>
</gene>
<feature type="compositionally biased region" description="Basic residues" evidence="1">
    <location>
        <begin position="11"/>
        <end position="20"/>
    </location>
</feature>
<dbReference type="EMBL" id="JARGEI010000024">
    <property type="protein sequence ID" value="KAJ8709361.1"/>
    <property type="molecule type" value="Genomic_DNA"/>
</dbReference>
<comment type="caution">
    <text evidence="2">The sequence shown here is derived from an EMBL/GenBank/DDBJ whole genome shotgun (WGS) entry which is preliminary data.</text>
</comment>
<reference evidence="2" key="1">
    <citation type="submission" date="2023-03" db="EMBL/GenBank/DDBJ databases">
        <title>Chromosome-level genomes of two armyworms, Mythimna separata and Mythimna loreyi, provide insights into the biosynthesis and reception of sex pheromones.</title>
        <authorList>
            <person name="Zhao H."/>
        </authorList>
    </citation>
    <scope>NUCLEOTIDE SEQUENCE</scope>
    <source>
        <strain evidence="2">BeijingLab</strain>
        <tissue evidence="2">Pupa</tissue>
    </source>
</reference>
<organism evidence="2 3">
    <name type="scientific">Mythimna separata</name>
    <name type="common">Oriental armyworm</name>
    <name type="synonym">Pseudaletia separata</name>
    <dbReference type="NCBI Taxonomy" id="271217"/>
    <lineage>
        <taxon>Eukaryota</taxon>
        <taxon>Metazoa</taxon>
        <taxon>Ecdysozoa</taxon>
        <taxon>Arthropoda</taxon>
        <taxon>Hexapoda</taxon>
        <taxon>Insecta</taxon>
        <taxon>Pterygota</taxon>
        <taxon>Neoptera</taxon>
        <taxon>Endopterygota</taxon>
        <taxon>Lepidoptera</taxon>
        <taxon>Glossata</taxon>
        <taxon>Ditrysia</taxon>
        <taxon>Noctuoidea</taxon>
        <taxon>Noctuidae</taxon>
        <taxon>Noctuinae</taxon>
        <taxon>Hadenini</taxon>
        <taxon>Mythimna</taxon>
    </lineage>
</organism>
<feature type="region of interest" description="Disordered" evidence="1">
    <location>
        <begin position="1"/>
        <end position="24"/>
    </location>
</feature>
<keyword evidence="3" id="KW-1185">Reference proteome</keyword>
<sequence>MTSLLSAFRREKNKTKKGKGTGKGASEVYKSKWYAYEAMSFLMDRDKPRNRRDSAQCTQFDFGEVATRNEYTLRSRSDVMKTRNRNNWNCLIKARHLLNEPRRNFHVCVY</sequence>
<evidence type="ECO:0000313" key="2">
    <source>
        <dbReference type="EMBL" id="KAJ8709361.1"/>
    </source>
</evidence>
<dbReference type="AlphaFoldDB" id="A0AAD8DN04"/>
<evidence type="ECO:0000256" key="1">
    <source>
        <dbReference type="SAM" id="MobiDB-lite"/>
    </source>
</evidence>
<protein>
    <submittedName>
        <fullName evidence="2">Uncharacterized protein</fullName>
    </submittedName>
</protein>
<name>A0AAD8DN04_MYTSE</name>
<evidence type="ECO:0000313" key="3">
    <source>
        <dbReference type="Proteomes" id="UP001231518"/>
    </source>
</evidence>